<geneLocation type="chloroplast" evidence="9"/>
<feature type="transmembrane region" description="Helical" evidence="6">
    <location>
        <begin position="135"/>
        <end position="163"/>
    </location>
</feature>
<evidence type="ECO:0000259" key="8">
    <source>
        <dbReference type="Pfam" id="PF01578"/>
    </source>
</evidence>
<keyword evidence="3 6" id="KW-0201">Cytochrome c-type biogenesis</keyword>
<evidence type="ECO:0000256" key="7">
    <source>
        <dbReference type="SAM" id="SignalP"/>
    </source>
</evidence>
<reference evidence="9" key="1">
    <citation type="submission" date="2018-03" db="EMBL/GenBank/DDBJ databases">
        <title>Exploring the plastid DNA sequence disparity of liverworts.</title>
        <authorList>
            <person name="Yu Y."/>
            <person name="Liu H."/>
            <person name="Yang J."/>
            <person name="Ma W."/>
            <person name="Pressel S."/>
            <person name="Wu Y."/>
            <person name="Schneider H."/>
        </authorList>
    </citation>
    <scope>NUCLEOTIDE SEQUENCE</scope>
</reference>
<comment type="similarity">
    <text evidence="6">Belongs to the CcmF/CycK/Ccl1/NrfE/CcsA family.</text>
</comment>
<keyword evidence="9" id="KW-0934">Plastid</keyword>
<dbReference type="HAMAP" id="MF_01391">
    <property type="entry name" value="CytC_CcsA"/>
    <property type="match status" value="1"/>
</dbReference>
<keyword evidence="9" id="KW-0150">Chloroplast</keyword>
<comment type="caution">
    <text evidence="6">Lacks conserved residue(s) required for the propagation of feature annotation.</text>
</comment>
<dbReference type="AlphaFoldDB" id="A0A4Y5P7V0"/>
<protein>
    <recommendedName>
        <fullName evidence="6">Cytochrome c biogenesis protein CcsA</fullName>
    </recommendedName>
</protein>
<dbReference type="Pfam" id="PF01578">
    <property type="entry name" value="Cytochrom_C_asm"/>
    <property type="match status" value="1"/>
</dbReference>
<dbReference type="EMBL" id="MH064516">
    <property type="protein sequence ID" value="QCW59377.1"/>
    <property type="molecule type" value="Genomic_DNA"/>
</dbReference>
<dbReference type="GO" id="GO:0009535">
    <property type="term" value="C:chloroplast thylakoid membrane"/>
    <property type="evidence" value="ECO:0007669"/>
    <property type="project" value="UniProtKB-SubCell"/>
</dbReference>
<feature type="signal peptide" evidence="7">
    <location>
        <begin position="1"/>
        <end position="31"/>
    </location>
</feature>
<dbReference type="InterPro" id="IPR002541">
    <property type="entry name" value="Cyt_c_assembly"/>
</dbReference>
<sequence>MASVTFEHPLAHTSFSLLFSATLSFWGGSICTNDSGISFLRERGMVVAHFCTTGFLPTRWIHSTHLPLSNLYESSMFLSWSLTLIHIISRVKNGNDWLGAVTAPSAMSTHGFATLGLPKGMQESIALVPALQSHWLVMHVTTIVLSYATLLCGSSLAITLLIVTAMERMDLSITKYRNHPLIHWDLFRRYIGKDFDPEESHKTVVYSRNLFESELSREIDNWSYRMIGLGFPPLTLGILSGAVWANETWGSYRNWDPKETWALITWFIFAIYLHIRIVKGWQGKEPAIVATLGSFVVRIRYLGVNSFGRGLHSYGWWL</sequence>
<evidence type="ECO:0000313" key="9">
    <source>
        <dbReference type="EMBL" id="QCW59377.1"/>
    </source>
</evidence>
<feature type="transmembrane region" description="Helical" evidence="6">
    <location>
        <begin position="260"/>
        <end position="278"/>
    </location>
</feature>
<dbReference type="GO" id="GO:0020037">
    <property type="term" value="F:heme binding"/>
    <property type="evidence" value="ECO:0007669"/>
    <property type="project" value="InterPro"/>
</dbReference>
<dbReference type="InterPro" id="IPR045062">
    <property type="entry name" value="Cyt_c_biogenesis_CcsA/CcmC"/>
</dbReference>
<accession>A0A4Y5P7V0</accession>
<evidence type="ECO:0000256" key="4">
    <source>
        <dbReference type="ARBA" id="ARBA00022989"/>
    </source>
</evidence>
<keyword evidence="7" id="KW-0732">Signal</keyword>
<keyword evidence="4 6" id="KW-1133">Transmembrane helix</keyword>
<name>A0A4Y5P7V0_9MARC</name>
<keyword evidence="2 6" id="KW-0812">Transmembrane</keyword>
<comment type="subcellular location">
    <subcellularLocation>
        <location evidence="1">Membrane</location>
        <topology evidence="1">Multi-pass membrane protein</topology>
    </subcellularLocation>
    <subcellularLocation>
        <location evidence="6">Plastid</location>
        <location evidence="6">Chloroplast thylakoid membrane</location>
        <topology evidence="6">Multi-pass membrane protein</topology>
    </subcellularLocation>
</comment>
<evidence type="ECO:0000256" key="1">
    <source>
        <dbReference type="ARBA" id="ARBA00004141"/>
    </source>
</evidence>
<evidence type="ECO:0000256" key="5">
    <source>
        <dbReference type="ARBA" id="ARBA00023136"/>
    </source>
</evidence>
<dbReference type="PANTHER" id="PTHR30071">
    <property type="entry name" value="HEME EXPORTER PROTEIN C"/>
    <property type="match status" value="1"/>
</dbReference>
<dbReference type="NCBIfam" id="TIGR03144">
    <property type="entry name" value="cytochr_II_ccsB"/>
    <property type="match status" value="1"/>
</dbReference>
<dbReference type="GeneID" id="40874240"/>
<comment type="subunit">
    <text evidence="6">May interact with Ccs1.</text>
</comment>
<dbReference type="GO" id="GO:0017004">
    <property type="term" value="P:cytochrome complex assembly"/>
    <property type="evidence" value="ECO:0007669"/>
    <property type="project" value="UniProtKB-UniRule"/>
</dbReference>
<organism evidence="9">
    <name type="scientific">Haplomitrium blumei</name>
    <dbReference type="NCBI Taxonomy" id="258993"/>
    <lineage>
        <taxon>Eukaryota</taxon>
        <taxon>Viridiplantae</taxon>
        <taxon>Streptophyta</taxon>
        <taxon>Embryophyta</taxon>
        <taxon>Marchantiophyta</taxon>
        <taxon>Haplomitriopsida</taxon>
        <taxon>Haplomitriidae</taxon>
        <taxon>Calobryales</taxon>
        <taxon>Haplomitriaceae</taxon>
        <taxon>Haplomitrium</taxon>
    </lineage>
</organism>
<dbReference type="PANTHER" id="PTHR30071:SF1">
    <property type="entry name" value="CYTOCHROME B_B6 PROTEIN-RELATED"/>
    <property type="match status" value="1"/>
</dbReference>
<feature type="transmembrane region" description="Helical" evidence="6">
    <location>
        <begin position="226"/>
        <end position="245"/>
    </location>
</feature>
<feature type="chain" id="PRO_5021184981" description="Cytochrome c biogenesis protein CcsA" evidence="7">
    <location>
        <begin position="32"/>
        <end position="318"/>
    </location>
</feature>
<dbReference type="InterPro" id="IPR017562">
    <property type="entry name" value="Cyt_c_biogenesis_CcsA"/>
</dbReference>
<gene>
    <name evidence="6 9" type="primary">ccsA</name>
</gene>
<comment type="function">
    <text evidence="6">Required during biogenesis of c-type cytochromes (cytochrome c6 and cytochrome f) at the step of heme attachment.</text>
</comment>
<evidence type="ECO:0000256" key="6">
    <source>
        <dbReference type="HAMAP-Rule" id="MF_01391"/>
    </source>
</evidence>
<keyword evidence="6" id="KW-0793">Thylakoid</keyword>
<keyword evidence="5 6" id="KW-0472">Membrane</keyword>
<proteinExistence type="inferred from homology"/>
<evidence type="ECO:0000256" key="2">
    <source>
        <dbReference type="ARBA" id="ARBA00022692"/>
    </source>
</evidence>
<dbReference type="RefSeq" id="YP_009668603.1">
    <property type="nucleotide sequence ID" value="NC_043789.1"/>
</dbReference>
<feature type="domain" description="Cytochrome c assembly protein" evidence="8">
    <location>
        <begin position="68"/>
        <end position="312"/>
    </location>
</feature>
<dbReference type="GO" id="GO:0005886">
    <property type="term" value="C:plasma membrane"/>
    <property type="evidence" value="ECO:0007669"/>
    <property type="project" value="TreeGrafter"/>
</dbReference>
<evidence type="ECO:0000256" key="3">
    <source>
        <dbReference type="ARBA" id="ARBA00022748"/>
    </source>
</evidence>